<gene>
    <name evidence="1" type="ORF">RRF57_002613</name>
</gene>
<organism evidence="1 2">
    <name type="scientific">Xylaria bambusicola</name>
    <dbReference type="NCBI Taxonomy" id="326684"/>
    <lineage>
        <taxon>Eukaryota</taxon>
        <taxon>Fungi</taxon>
        <taxon>Dikarya</taxon>
        <taxon>Ascomycota</taxon>
        <taxon>Pezizomycotina</taxon>
        <taxon>Sordariomycetes</taxon>
        <taxon>Xylariomycetidae</taxon>
        <taxon>Xylariales</taxon>
        <taxon>Xylariaceae</taxon>
        <taxon>Xylaria</taxon>
    </lineage>
</organism>
<evidence type="ECO:0000313" key="1">
    <source>
        <dbReference type="EMBL" id="KAK5626898.1"/>
    </source>
</evidence>
<reference evidence="1 2" key="1">
    <citation type="submission" date="2023-10" db="EMBL/GenBank/DDBJ databases">
        <title>Draft genome sequence of Xylaria bambusicola isolate GMP-LS, the root and basal stem rot pathogen of sugarcane in Indonesia.</title>
        <authorList>
            <person name="Selvaraj P."/>
            <person name="Muralishankar V."/>
            <person name="Muruganantham S."/>
            <person name="Sp S."/>
            <person name="Haryani S."/>
            <person name="Lau K.J.X."/>
            <person name="Naqvi N.I."/>
        </authorList>
    </citation>
    <scope>NUCLEOTIDE SEQUENCE [LARGE SCALE GENOMIC DNA]</scope>
    <source>
        <strain evidence="1">GMP-LS</strain>
    </source>
</reference>
<keyword evidence="2" id="KW-1185">Reference proteome</keyword>
<dbReference type="Proteomes" id="UP001305414">
    <property type="component" value="Unassembled WGS sequence"/>
</dbReference>
<proteinExistence type="predicted"/>
<accession>A0AAN7UEW9</accession>
<protein>
    <submittedName>
        <fullName evidence="1">Uncharacterized protein</fullName>
    </submittedName>
</protein>
<sequence>MPRAWWQWLPGQWRARTPSNPCPLAGPCGPTPGKYLASISLVAVLVQLSSSRCVPAMKLLRRLTVQASGHEGAGGRAGCCLNTGWTLAGALAA</sequence>
<dbReference type="AlphaFoldDB" id="A0AAN7UEW9"/>
<name>A0AAN7UEW9_9PEZI</name>
<dbReference type="EMBL" id="JAWHQM010000004">
    <property type="protein sequence ID" value="KAK5626898.1"/>
    <property type="molecule type" value="Genomic_DNA"/>
</dbReference>
<evidence type="ECO:0000313" key="2">
    <source>
        <dbReference type="Proteomes" id="UP001305414"/>
    </source>
</evidence>
<comment type="caution">
    <text evidence="1">The sequence shown here is derived from an EMBL/GenBank/DDBJ whole genome shotgun (WGS) entry which is preliminary data.</text>
</comment>